<feature type="domain" description="Antirepressor protein C-terminal" evidence="1">
    <location>
        <begin position="8"/>
        <end position="48"/>
    </location>
</feature>
<organism evidence="2 3">
    <name type="scientific">Haemophilus influenzae</name>
    <dbReference type="NCBI Taxonomy" id="727"/>
    <lineage>
        <taxon>Bacteria</taxon>
        <taxon>Pseudomonadati</taxon>
        <taxon>Pseudomonadota</taxon>
        <taxon>Gammaproteobacteria</taxon>
        <taxon>Pasteurellales</taxon>
        <taxon>Pasteurellaceae</taxon>
        <taxon>Haemophilus</taxon>
    </lineage>
</organism>
<evidence type="ECO:0000313" key="2">
    <source>
        <dbReference type="EMBL" id="PRJ65077.1"/>
    </source>
</evidence>
<dbReference type="InterPro" id="IPR005039">
    <property type="entry name" value="Ant_C"/>
</dbReference>
<evidence type="ECO:0000313" key="3">
    <source>
        <dbReference type="Proteomes" id="UP000238532"/>
    </source>
</evidence>
<protein>
    <submittedName>
        <fullName evidence="2">Phage antirepressor protein KilAC domain protein</fullName>
    </submittedName>
</protein>
<comment type="caution">
    <text evidence="2">The sequence shown here is derived from an EMBL/GenBank/DDBJ whole genome shotgun (WGS) entry which is preliminary data.</text>
</comment>
<dbReference type="Proteomes" id="UP000238532">
    <property type="component" value="Unassembled WGS sequence"/>
</dbReference>
<dbReference type="Pfam" id="PF03374">
    <property type="entry name" value="ANT"/>
    <property type="match status" value="1"/>
</dbReference>
<evidence type="ECO:0000259" key="1">
    <source>
        <dbReference type="Pfam" id="PF03374"/>
    </source>
</evidence>
<dbReference type="EMBL" id="NEBY01000089">
    <property type="protein sequence ID" value="PRJ65077.1"/>
    <property type="molecule type" value="Genomic_DNA"/>
</dbReference>
<proteinExistence type="predicted"/>
<dbReference type="AlphaFoldDB" id="A0A2S9RRW1"/>
<gene>
    <name evidence="2" type="ORF">BV102_01067</name>
</gene>
<reference evidence="2 3" key="1">
    <citation type="submission" date="2017-04" db="EMBL/GenBank/DDBJ databases">
        <title>Haemophilus influenzae in COPD genome sequencing project.</title>
        <authorList>
            <person name="Murphy T.F."/>
            <person name="Kong Y."/>
            <person name="Nadendla S."/>
            <person name="Tettelin H."/>
            <person name="Pettigrew M."/>
        </authorList>
    </citation>
    <scope>NUCLEOTIDE SEQUENCE [LARGE SCALE GENOMIC DNA]</scope>
    <source>
        <strain evidence="2 3">56P127H1</strain>
    </source>
</reference>
<dbReference type="GO" id="GO:0003677">
    <property type="term" value="F:DNA binding"/>
    <property type="evidence" value="ECO:0007669"/>
    <property type="project" value="InterPro"/>
</dbReference>
<name>A0A2S9RRW1_HAEIF</name>
<accession>A0A2S9RRW1</accession>
<sequence>MLAAQLQAEKERNAPKVAFVDHYVEVETSKAFRKTAKILKMPKRALINL</sequence>